<evidence type="ECO:0000256" key="1">
    <source>
        <dbReference type="ARBA" id="ARBA00010641"/>
    </source>
</evidence>
<evidence type="ECO:0000256" key="2">
    <source>
        <dbReference type="ARBA" id="ARBA00023015"/>
    </source>
</evidence>
<dbReference type="RefSeq" id="WP_128523332.1">
    <property type="nucleotide sequence ID" value="NZ_CANLVY010000003.1"/>
</dbReference>
<evidence type="ECO:0000313" key="8">
    <source>
        <dbReference type="Proteomes" id="UP000287756"/>
    </source>
</evidence>
<evidence type="ECO:0000259" key="5">
    <source>
        <dbReference type="Pfam" id="PF04542"/>
    </source>
</evidence>
<dbReference type="GO" id="GO:0016987">
    <property type="term" value="F:sigma factor activity"/>
    <property type="evidence" value="ECO:0007669"/>
    <property type="project" value="UniProtKB-KW"/>
</dbReference>
<dbReference type="EMBL" id="CP026118">
    <property type="protein sequence ID" value="QAS51512.1"/>
    <property type="molecule type" value="Genomic_DNA"/>
</dbReference>
<dbReference type="PANTHER" id="PTHR43133:SF60">
    <property type="entry name" value="RNA POLYMERASE SIGMA FACTOR SIGV"/>
    <property type="match status" value="1"/>
</dbReference>
<accession>A0A410M9V1</accession>
<dbReference type="Pfam" id="PF08281">
    <property type="entry name" value="Sigma70_r4_2"/>
    <property type="match status" value="1"/>
</dbReference>
<keyword evidence="2" id="KW-0805">Transcription regulation</keyword>
<dbReference type="GO" id="GO:0006352">
    <property type="term" value="P:DNA-templated transcription initiation"/>
    <property type="evidence" value="ECO:0007669"/>
    <property type="project" value="InterPro"/>
</dbReference>
<dbReference type="AlphaFoldDB" id="A0A410M9V1"/>
<dbReference type="Gene3D" id="1.10.1740.10">
    <property type="match status" value="1"/>
</dbReference>
<feature type="domain" description="RNA polymerase sigma factor 70 region 4 type 2" evidence="6">
    <location>
        <begin position="120"/>
        <end position="173"/>
    </location>
</feature>
<evidence type="ECO:0000313" key="7">
    <source>
        <dbReference type="EMBL" id="QAS51512.1"/>
    </source>
</evidence>
<dbReference type="Proteomes" id="UP000287756">
    <property type="component" value="Chromosome"/>
</dbReference>
<keyword evidence="4" id="KW-0804">Transcription</keyword>
<feature type="domain" description="RNA polymerase sigma-70 region 2" evidence="5">
    <location>
        <begin position="24"/>
        <end position="90"/>
    </location>
</feature>
<dbReference type="GO" id="GO:0003677">
    <property type="term" value="F:DNA binding"/>
    <property type="evidence" value="ECO:0007669"/>
    <property type="project" value="InterPro"/>
</dbReference>
<dbReference type="SUPFAM" id="SSF88946">
    <property type="entry name" value="Sigma2 domain of RNA polymerase sigma factors"/>
    <property type="match status" value="1"/>
</dbReference>
<gene>
    <name evidence="7" type="ORF">HLI_04390</name>
</gene>
<comment type="similarity">
    <text evidence="1">Belongs to the sigma-70 factor family. ECF subfamily.</text>
</comment>
<sequence>MKEKAEEDIKDLTNEGKQSFLNELMESHSKKVYLLAYSYVKDQGTAEDIAQDVFIKCFRYMDRFRGEAAISSWLYRITVNRSKDVLRRNKLAKLKYPLNYFDKEHQSESTEQTYIKQNQRERVLQAVMTLPIKYREVLVLFYFYDQKIEDISMTLEEKENTIKTRLARGREKLKTHPMIQERMI</sequence>
<reference evidence="7 8" key="1">
    <citation type="submission" date="2018-01" db="EMBL/GenBank/DDBJ databases">
        <title>The whole genome sequencing and assembly of Halobacillus litoralis ERB031 strain.</title>
        <authorList>
            <person name="Lee S.-J."/>
            <person name="Park M.-K."/>
            <person name="Kim J.-Y."/>
            <person name="Lee Y.-J."/>
            <person name="Yi H."/>
            <person name="Bahn Y.-S."/>
            <person name="Kim J.F."/>
            <person name="Lee D.-W."/>
        </authorList>
    </citation>
    <scope>NUCLEOTIDE SEQUENCE [LARGE SCALE GENOMIC DNA]</scope>
    <source>
        <strain evidence="7 8">ERB 031</strain>
    </source>
</reference>
<dbReference type="CDD" id="cd06171">
    <property type="entry name" value="Sigma70_r4"/>
    <property type="match status" value="1"/>
</dbReference>
<dbReference type="Pfam" id="PF04542">
    <property type="entry name" value="Sigma70_r2"/>
    <property type="match status" value="1"/>
</dbReference>
<dbReference type="SUPFAM" id="SSF88659">
    <property type="entry name" value="Sigma3 and sigma4 domains of RNA polymerase sigma factors"/>
    <property type="match status" value="1"/>
</dbReference>
<evidence type="ECO:0000256" key="4">
    <source>
        <dbReference type="ARBA" id="ARBA00023163"/>
    </source>
</evidence>
<evidence type="ECO:0000259" key="6">
    <source>
        <dbReference type="Pfam" id="PF08281"/>
    </source>
</evidence>
<dbReference type="InterPro" id="IPR039425">
    <property type="entry name" value="RNA_pol_sigma-70-like"/>
</dbReference>
<dbReference type="NCBIfam" id="TIGR02937">
    <property type="entry name" value="sigma70-ECF"/>
    <property type="match status" value="1"/>
</dbReference>
<dbReference type="InterPro" id="IPR014284">
    <property type="entry name" value="RNA_pol_sigma-70_dom"/>
</dbReference>
<proteinExistence type="inferred from homology"/>
<protein>
    <submittedName>
        <fullName evidence="7">RNA polymerase factor sigma C</fullName>
    </submittedName>
</protein>
<dbReference type="InterPro" id="IPR036388">
    <property type="entry name" value="WH-like_DNA-bd_sf"/>
</dbReference>
<dbReference type="OrthoDB" id="9794508at2"/>
<dbReference type="Gene3D" id="1.10.10.10">
    <property type="entry name" value="Winged helix-like DNA-binding domain superfamily/Winged helix DNA-binding domain"/>
    <property type="match status" value="1"/>
</dbReference>
<dbReference type="InterPro" id="IPR013325">
    <property type="entry name" value="RNA_pol_sigma_r2"/>
</dbReference>
<keyword evidence="3" id="KW-0731">Sigma factor</keyword>
<dbReference type="KEGG" id="hli:HLI_04390"/>
<name>A0A410M9V1_9BACI</name>
<dbReference type="PANTHER" id="PTHR43133">
    <property type="entry name" value="RNA POLYMERASE ECF-TYPE SIGMA FACTO"/>
    <property type="match status" value="1"/>
</dbReference>
<dbReference type="InterPro" id="IPR007627">
    <property type="entry name" value="RNA_pol_sigma70_r2"/>
</dbReference>
<dbReference type="InterPro" id="IPR013324">
    <property type="entry name" value="RNA_pol_sigma_r3/r4-like"/>
</dbReference>
<dbReference type="InterPro" id="IPR013249">
    <property type="entry name" value="RNA_pol_sigma70_r4_t2"/>
</dbReference>
<organism evidence="7 8">
    <name type="scientific">Halobacillus litoralis</name>
    <dbReference type="NCBI Taxonomy" id="45668"/>
    <lineage>
        <taxon>Bacteria</taxon>
        <taxon>Bacillati</taxon>
        <taxon>Bacillota</taxon>
        <taxon>Bacilli</taxon>
        <taxon>Bacillales</taxon>
        <taxon>Bacillaceae</taxon>
        <taxon>Halobacillus</taxon>
    </lineage>
</organism>
<evidence type="ECO:0000256" key="3">
    <source>
        <dbReference type="ARBA" id="ARBA00023082"/>
    </source>
</evidence>